<dbReference type="InParanoid" id="A0A1X7UBV2"/>
<feature type="compositionally biased region" description="Basic and acidic residues" evidence="1">
    <location>
        <begin position="95"/>
        <end position="105"/>
    </location>
</feature>
<accession>A0A1X7UBV2</accession>
<feature type="region of interest" description="Disordered" evidence="1">
    <location>
        <begin position="93"/>
        <end position="136"/>
    </location>
</feature>
<name>A0A1X7UBV2_AMPQE</name>
<dbReference type="EnsemblMetazoa" id="Aqu2.1.24942_001">
    <property type="protein sequence ID" value="Aqu2.1.24942_001"/>
    <property type="gene ID" value="Aqu2.1.24942"/>
</dbReference>
<proteinExistence type="predicted"/>
<protein>
    <submittedName>
        <fullName evidence="2">Uncharacterized protein</fullName>
    </submittedName>
</protein>
<dbReference type="AlphaFoldDB" id="A0A1X7UBV2"/>
<evidence type="ECO:0000256" key="1">
    <source>
        <dbReference type="SAM" id="MobiDB-lite"/>
    </source>
</evidence>
<evidence type="ECO:0000313" key="2">
    <source>
        <dbReference type="EnsemblMetazoa" id="Aqu2.1.24942_001"/>
    </source>
</evidence>
<sequence>MESERHSEAMTNENTPHSMLSKSRPANEEIEKDHHDGDASIMETYLSFDDSSSDMSVNPIVLLLKGIIMISIQYVLLNIDNELNVCDTEVNLISSDDKDTEHSDFTSDDDSSDFNLDDTEASTDEEEMNEEISHTE</sequence>
<feature type="compositionally biased region" description="Basic and acidic residues" evidence="1">
    <location>
        <begin position="25"/>
        <end position="38"/>
    </location>
</feature>
<feature type="region of interest" description="Disordered" evidence="1">
    <location>
        <begin position="1"/>
        <end position="38"/>
    </location>
</feature>
<organism evidence="2">
    <name type="scientific">Amphimedon queenslandica</name>
    <name type="common">Sponge</name>
    <dbReference type="NCBI Taxonomy" id="400682"/>
    <lineage>
        <taxon>Eukaryota</taxon>
        <taxon>Metazoa</taxon>
        <taxon>Porifera</taxon>
        <taxon>Demospongiae</taxon>
        <taxon>Heteroscleromorpha</taxon>
        <taxon>Haplosclerida</taxon>
        <taxon>Niphatidae</taxon>
        <taxon>Amphimedon</taxon>
    </lineage>
</organism>
<reference evidence="2" key="1">
    <citation type="submission" date="2017-05" db="UniProtKB">
        <authorList>
            <consortium name="EnsemblMetazoa"/>
        </authorList>
    </citation>
    <scope>IDENTIFICATION</scope>
</reference>
<feature type="compositionally biased region" description="Polar residues" evidence="1">
    <location>
        <begin position="9"/>
        <end position="21"/>
    </location>
</feature>
<feature type="compositionally biased region" description="Acidic residues" evidence="1">
    <location>
        <begin position="106"/>
        <end position="130"/>
    </location>
</feature>